<dbReference type="EMBL" id="ML210661">
    <property type="protein sequence ID" value="TFK16719.1"/>
    <property type="molecule type" value="Genomic_DNA"/>
</dbReference>
<dbReference type="EC" id="5.5.1.4" evidence="5"/>
<name>A0A5C3K9I7_COPMA</name>
<reference evidence="8 9" key="1">
    <citation type="journal article" date="2019" name="Nat. Ecol. Evol.">
        <title>Megaphylogeny resolves global patterns of mushroom evolution.</title>
        <authorList>
            <person name="Varga T."/>
            <person name="Krizsan K."/>
            <person name="Foldi C."/>
            <person name="Dima B."/>
            <person name="Sanchez-Garcia M."/>
            <person name="Sanchez-Ramirez S."/>
            <person name="Szollosi G.J."/>
            <person name="Szarkandi J.G."/>
            <person name="Papp V."/>
            <person name="Albert L."/>
            <person name="Andreopoulos W."/>
            <person name="Angelini C."/>
            <person name="Antonin V."/>
            <person name="Barry K.W."/>
            <person name="Bougher N.L."/>
            <person name="Buchanan P."/>
            <person name="Buyck B."/>
            <person name="Bense V."/>
            <person name="Catcheside P."/>
            <person name="Chovatia M."/>
            <person name="Cooper J."/>
            <person name="Damon W."/>
            <person name="Desjardin D."/>
            <person name="Finy P."/>
            <person name="Geml J."/>
            <person name="Haridas S."/>
            <person name="Hughes K."/>
            <person name="Justo A."/>
            <person name="Karasinski D."/>
            <person name="Kautmanova I."/>
            <person name="Kiss B."/>
            <person name="Kocsube S."/>
            <person name="Kotiranta H."/>
            <person name="LaButti K.M."/>
            <person name="Lechner B.E."/>
            <person name="Liimatainen K."/>
            <person name="Lipzen A."/>
            <person name="Lukacs Z."/>
            <person name="Mihaltcheva S."/>
            <person name="Morgado L.N."/>
            <person name="Niskanen T."/>
            <person name="Noordeloos M.E."/>
            <person name="Ohm R.A."/>
            <person name="Ortiz-Santana B."/>
            <person name="Ovrebo C."/>
            <person name="Racz N."/>
            <person name="Riley R."/>
            <person name="Savchenko A."/>
            <person name="Shiryaev A."/>
            <person name="Soop K."/>
            <person name="Spirin V."/>
            <person name="Szebenyi C."/>
            <person name="Tomsovsky M."/>
            <person name="Tulloss R.E."/>
            <person name="Uehling J."/>
            <person name="Grigoriev I.V."/>
            <person name="Vagvolgyi C."/>
            <person name="Papp T."/>
            <person name="Martin F.M."/>
            <person name="Miettinen O."/>
            <person name="Hibbett D.S."/>
            <person name="Nagy L.G."/>
        </authorList>
    </citation>
    <scope>NUCLEOTIDE SEQUENCE [LARGE SCALE GENOMIC DNA]</scope>
    <source>
        <strain evidence="8 9">CBS 121175</strain>
    </source>
</reference>
<evidence type="ECO:0000256" key="4">
    <source>
        <dbReference type="ARBA" id="ARBA00010813"/>
    </source>
</evidence>
<evidence type="ECO:0000313" key="8">
    <source>
        <dbReference type="EMBL" id="TFK16719.1"/>
    </source>
</evidence>
<dbReference type="InterPro" id="IPR036291">
    <property type="entry name" value="NAD(P)-bd_dom_sf"/>
</dbReference>
<dbReference type="Gene3D" id="3.30.360.10">
    <property type="entry name" value="Dihydrodipicolinate Reductase, domain 2"/>
    <property type="match status" value="1"/>
</dbReference>
<organism evidence="8 9">
    <name type="scientific">Coprinopsis marcescibilis</name>
    <name type="common">Agaric fungus</name>
    <name type="synonym">Psathyrella marcescibilis</name>
    <dbReference type="NCBI Taxonomy" id="230819"/>
    <lineage>
        <taxon>Eukaryota</taxon>
        <taxon>Fungi</taxon>
        <taxon>Dikarya</taxon>
        <taxon>Basidiomycota</taxon>
        <taxon>Agaricomycotina</taxon>
        <taxon>Agaricomycetes</taxon>
        <taxon>Agaricomycetidae</taxon>
        <taxon>Agaricales</taxon>
        <taxon>Agaricineae</taxon>
        <taxon>Psathyrellaceae</taxon>
        <taxon>Coprinopsis</taxon>
    </lineage>
</organism>
<evidence type="ECO:0000259" key="7">
    <source>
        <dbReference type="Pfam" id="PF01658"/>
    </source>
</evidence>
<dbReference type="GO" id="GO:0004512">
    <property type="term" value="F:inositol-3-phosphate synthase activity"/>
    <property type="evidence" value="ECO:0007669"/>
    <property type="project" value="UniProtKB-EC"/>
</dbReference>
<dbReference type="Pfam" id="PF07994">
    <property type="entry name" value="NAD_binding_5"/>
    <property type="match status" value="1"/>
</dbReference>
<evidence type="ECO:0000256" key="3">
    <source>
        <dbReference type="ARBA" id="ARBA00005117"/>
    </source>
</evidence>
<keyword evidence="6" id="KW-0398">Inositol biosynthesis</keyword>
<evidence type="ECO:0000256" key="5">
    <source>
        <dbReference type="ARBA" id="ARBA00012125"/>
    </source>
</evidence>
<evidence type="ECO:0000256" key="6">
    <source>
        <dbReference type="ARBA" id="ARBA00022550"/>
    </source>
</evidence>
<evidence type="ECO:0000256" key="1">
    <source>
        <dbReference type="ARBA" id="ARBA00000113"/>
    </source>
</evidence>
<proteinExistence type="inferred from homology"/>
<keyword evidence="9" id="KW-1185">Reference proteome</keyword>
<dbReference type="SUPFAM" id="SSF55347">
    <property type="entry name" value="Glyceraldehyde-3-phosphate dehydrogenase-like, C-terminal domain"/>
    <property type="match status" value="1"/>
</dbReference>
<dbReference type="STRING" id="230819.A0A5C3K9I7"/>
<dbReference type="InterPro" id="IPR013021">
    <property type="entry name" value="Myo-inos-1-P_Synthase_GAPDH"/>
</dbReference>
<dbReference type="PANTHER" id="PTHR11510">
    <property type="entry name" value="MYO-INOSITOL-1 PHOSPHATE SYNTHASE"/>
    <property type="match status" value="1"/>
</dbReference>
<dbReference type="Proteomes" id="UP000307440">
    <property type="component" value="Unassembled WGS sequence"/>
</dbReference>
<protein>
    <recommendedName>
        <fullName evidence="5">inositol-3-phosphate synthase</fullName>
        <ecNumber evidence="5">5.5.1.4</ecNumber>
    </recommendedName>
</protein>
<dbReference type="Gene3D" id="3.30.2360.10">
    <property type="entry name" value="Glyceraldehyde-3-phosphate dehydrogenase-like domain"/>
    <property type="match status" value="1"/>
</dbReference>
<dbReference type="InterPro" id="IPR002587">
    <property type="entry name" value="Myo-inos-1-P_Synthase"/>
</dbReference>
<dbReference type="AlphaFoldDB" id="A0A5C3K9I7"/>
<comment type="pathway">
    <text evidence="3">Polyol metabolism; myo-inositol biosynthesis; myo-inositol from D-glucose 6-phosphate: step 1/2.</text>
</comment>
<feature type="domain" description="Myo-inositol-1-phosphate synthase GAPDH-like" evidence="7">
    <location>
        <begin position="1"/>
        <end position="60"/>
    </location>
</feature>
<dbReference type="UniPathway" id="UPA00823">
    <property type="reaction ID" value="UER00787"/>
</dbReference>
<comment type="catalytic activity">
    <reaction evidence="1">
        <text>D-glucose 6-phosphate = 1D-myo-inositol 3-phosphate</text>
        <dbReference type="Rhea" id="RHEA:10716"/>
        <dbReference type="ChEBI" id="CHEBI:58401"/>
        <dbReference type="ChEBI" id="CHEBI:61548"/>
        <dbReference type="EC" id="5.5.1.4"/>
    </reaction>
</comment>
<comment type="similarity">
    <text evidence="4">Belongs to the myo-inositol 1-phosphate synthase family.</text>
</comment>
<dbReference type="Pfam" id="PF01658">
    <property type="entry name" value="Inos-1-P_synth"/>
    <property type="match status" value="1"/>
</dbReference>
<evidence type="ECO:0000256" key="2">
    <source>
        <dbReference type="ARBA" id="ARBA00001911"/>
    </source>
</evidence>
<dbReference type="SUPFAM" id="SSF51735">
    <property type="entry name" value="NAD(P)-binding Rossmann-fold domains"/>
    <property type="match status" value="1"/>
</dbReference>
<comment type="cofactor">
    <cofactor evidence="2">
        <name>NAD(+)</name>
        <dbReference type="ChEBI" id="CHEBI:57540"/>
    </cofactor>
</comment>
<accession>A0A5C3K9I7</accession>
<evidence type="ECO:0000313" key="9">
    <source>
        <dbReference type="Proteomes" id="UP000307440"/>
    </source>
</evidence>
<sequence>KSILAEFFANTGIEPLSIASCNHLDNDNEQNLSGKRQFRSKEISNSSVVDDMVAANRLLQASRAHQEGTRATISLPSSTFPSPLAIPSAPSIFYGGHSVINIFNECEGFSADSLLATPLVLDLPILAELLTRVNYHKVGEAEFKPYHLVLSLIFYHSFVVGTEVINSFNRQRNTLEIFFKACLGLEGSSKLLPQTRLG</sequence>
<dbReference type="OrthoDB" id="2887at2759"/>
<feature type="non-terminal residue" evidence="8">
    <location>
        <position position="1"/>
    </location>
</feature>
<gene>
    <name evidence="8" type="ORF">FA15DRAFT_606508</name>
</gene>
<dbReference type="GO" id="GO:0006021">
    <property type="term" value="P:inositol biosynthetic process"/>
    <property type="evidence" value="ECO:0007669"/>
    <property type="project" value="UniProtKB-UniPathway"/>
</dbReference>
<dbReference type="GO" id="GO:0008654">
    <property type="term" value="P:phospholipid biosynthetic process"/>
    <property type="evidence" value="ECO:0007669"/>
    <property type="project" value="InterPro"/>
</dbReference>